<proteinExistence type="predicted"/>
<dbReference type="EMBL" id="JAMQON010000001">
    <property type="protein sequence ID" value="MDS0258413.1"/>
    <property type="molecule type" value="Genomic_DNA"/>
</dbReference>
<dbReference type="InterPro" id="IPR058458">
    <property type="entry name" value="DUF8145"/>
</dbReference>
<dbReference type="Pfam" id="PF26470">
    <property type="entry name" value="DUF8145"/>
    <property type="match status" value="1"/>
</dbReference>
<gene>
    <name evidence="3" type="ORF">NDI56_03195</name>
</gene>
<evidence type="ECO:0000256" key="1">
    <source>
        <dbReference type="SAM" id="MobiDB-lite"/>
    </source>
</evidence>
<dbReference type="RefSeq" id="WP_310917979.1">
    <property type="nucleotide sequence ID" value="NZ_JAMQON010000001.1"/>
</dbReference>
<evidence type="ECO:0000313" key="4">
    <source>
        <dbReference type="Proteomes" id="UP001259659"/>
    </source>
</evidence>
<organism evidence="3 4">
    <name type="scientific">Haloarcula saliterrae</name>
    <dbReference type="NCBI Taxonomy" id="2950534"/>
    <lineage>
        <taxon>Archaea</taxon>
        <taxon>Methanobacteriati</taxon>
        <taxon>Methanobacteriota</taxon>
        <taxon>Stenosarchaea group</taxon>
        <taxon>Halobacteria</taxon>
        <taxon>Halobacteriales</taxon>
        <taxon>Haloarculaceae</taxon>
        <taxon>Haloarcula</taxon>
    </lineage>
</organism>
<protein>
    <recommendedName>
        <fullName evidence="2">DUF8145 domain-containing protein</fullName>
    </recommendedName>
</protein>
<name>A0ABU2F818_9EURY</name>
<reference evidence="3 4" key="1">
    <citation type="submission" date="2022-06" db="EMBL/GenBank/DDBJ databases">
        <title>Haloarcula sp. a new haloarchaeum isolate from saline soil.</title>
        <authorList>
            <person name="Strakova D."/>
            <person name="Galisteo C."/>
            <person name="Sanchez-Porro C."/>
            <person name="Ventosa A."/>
        </authorList>
    </citation>
    <scope>NUCLEOTIDE SEQUENCE [LARGE SCALE GENOMIC DNA]</scope>
    <source>
        <strain evidence="3 4">S1CR25-12</strain>
    </source>
</reference>
<comment type="caution">
    <text evidence="3">The sequence shown here is derived from an EMBL/GenBank/DDBJ whole genome shotgun (WGS) entry which is preliminary data.</text>
</comment>
<feature type="domain" description="DUF8145" evidence="2">
    <location>
        <begin position="18"/>
        <end position="81"/>
    </location>
</feature>
<evidence type="ECO:0000313" key="3">
    <source>
        <dbReference type="EMBL" id="MDS0258413.1"/>
    </source>
</evidence>
<dbReference type="Proteomes" id="UP001259659">
    <property type="component" value="Unassembled WGS sequence"/>
</dbReference>
<feature type="region of interest" description="Disordered" evidence="1">
    <location>
        <begin position="1"/>
        <end position="21"/>
    </location>
</feature>
<accession>A0ABU2F818</accession>
<evidence type="ECO:0000259" key="2">
    <source>
        <dbReference type="Pfam" id="PF26470"/>
    </source>
</evidence>
<keyword evidence="4" id="KW-1185">Reference proteome</keyword>
<sequence>MSEGDPTADGEGGGTPDGDGPVICPVCGADFASVSVHDEGLMVNMRDNDRYQRVCLEPVSDDAGTPLVRFFHHTHEQAGTDQPGTAGGRIP</sequence>